<evidence type="ECO:0000313" key="3">
    <source>
        <dbReference type="Proteomes" id="UP000317043"/>
    </source>
</evidence>
<proteinExistence type="predicted"/>
<keyword evidence="3" id="KW-1185">Reference proteome</keyword>
<feature type="transmembrane region" description="Helical" evidence="1">
    <location>
        <begin position="196"/>
        <end position="215"/>
    </location>
</feature>
<protein>
    <submittedName>
        <fullName evidence="2">Uncharacterized protein</fullName>
    </submittedName>
</protein>
<dbReference type="InParanoid" id="A0A543B2K6"/>
<comment type="caution">
    <text evidence="2">The sequence shown here is derived from an EMBL/GenBank/DDBJ whole genome shotgun (WGS) entry which is preliminary data.</text>
</comment>
<evidence type="ECO:0000313" key="2">
    <source>
        <dbReference type="EMBL" id="TQL79069.1"/>
    </source>
</evidence>
<gene>
    <name evidence="2" type="ORF">FB566_4670</name>
</gene>
<organism evidence="2 3">
    <name type="scientific">Stackebrandtia endophytica</name>
    <dbReference type="NCBI Taxonomy" id="1496996"/>
    <lineage>
        <taxon>Bacteria</taxon>
        <taxon>Bacillati</taxon>
        <taxon>Actinomycetota</taxon>
        <taxon>Actinomycetes</taxon>
        <taxon>Glycomycetales</taxon>
        <taxon>Glycomycetaceae</taxon>
        <taxon>Stackebrandtia</taxon>
    </lineage>
</organism>
<keyword evidence="1" id="KW-0812">Transmembrane</keyword>
<dbReference type="Proteomes" id="UP000317043">
    <property type="component" value="Unassembled WGS sequence"/>
</dbReference>
<name>A0A543B2K6_9ACTN</name>
<feature type="transmembrane region" description="Helical" evidence="1">
    <location>
        <begin position="25"/>
        <end position="45"/>
    </location>
</feature>
<keyword evidence="1" id="KW-0472">Membrane</keyword>
<reference evidence="2 3" key="1">
    <citation type="submission" date="2019-06" db="EMBL/GenBank/DDBJ databases">
        <title>Sequencing the genomes of 1000 actinobacteria strains.</title>
        <authorList>
            <person name="Klenk H.-P."/>
        </authorList>
    </citation>
    <scope>NUCLEOTIDE SEQUENCE [LARGE SCALE GENOMIC DNA]</scope>
    <source>
        <strain evidence="2 3">DSM 45928</strain>
    </source>
</reference>
<dbReference type="AlphaFoldDB" id="A0A543B2K6"/>
<dbReference type="EMBL" id="VFOW01000001">
    <property type="protein sequence ID" value="TQL79069.1"/>
    <property type="molecule type" value="Genomic_DNA"/>
</dbReference>
<sequence length="386" mass="40614">MLLALVIGVCFGGVAVIVLLDNPNLTWVAPAAASVAIPLVILWRVGKSLGGVRQPSAEQVRQRLDANGGALARVDSVRRTGTTVNDRHLCELTLTVDPPGEDAYATSTRMLIDPIELATFQPGRVLTVARIKPGHPDVWIVRQPDAAWQNKMSTDGPYIPAAEHVRHQPSDPATAVAGLGGRQLISSGPKGRGLRIAAYLVLAIAGAAIIVVPNASEFQAVVEYGDAADDFVFGPRQTEAVDALVAEVGSTEFVSLTFHDGFVTADAVSAPGAVTIDSFMFRWGSADRTGPATIQPEDPAEAIFDVTVLDASIIPALAEQARQLTGVAEPTSYLVIVDRDATFGSSELSIQISLNDDYYSGHVIFDAVGDVISMWGDVPGSPAAGE</sequence>
<evidence type="ECO:0000256" key="1">
    <source>
        <dbReference type="SAM" id="Phobius"/>
    </source>
</evidence>
<accession>A0A543B2K6</accession>
<keyword evidence="1" id="KW-1133">Transmembrane helix</keyword>